<reference evidence="2 3" key="1">
    <citation type="submission" date="2017-07" db="EMBL/GenBank/DDBJ databases">
        <authorList>
            <person name="Talla V."/>
            <person name="Backstrom N."/>
        </authorList>
    </citation>
    <scope>NUCLEOTIDE SEQUENCE [LARGE SCALE GENOMIC DNA]</scope>
</reference>
<dbReference type="EMBL" id="FZQP02006815">
    <property type="protein sequence ID" value="VVD03916.1"/>
    <property type="molecule type" value="Genomic_DNA"/>
</dbReference>
<proteinExistence type="predicted"/>
<dbReference type="AlphaFoldDB" id="A0A5E4R0B3"/>
<accession>A0A5E4R0B3</accession>
<dbReference type="Proteomes" id="UP000324832">
    <property type="component" value="Unassembled WGS sequence"/>
</dbReference>
<feature type="non-terminal residue" evidence="2">
    <location>
        <position position="1"/>
    </location>
</feature>
<gene>
    <name evidence="2" type="ORF">LSINAPIS_LOCUS13804</name>
</gene>
<feature type="non-terminal residue" evidence="2">
    <location>
        <position position="547"/>
    </location>
</feature>
<organism evidence="2 3">
    <name type="scientific">Leptidea sinapis</name>
    <dbReference type="NCBI Taxonomy" id="189913"/>
    <lineage>
        <taxon>Eukaryota</taxon>
        <taxon>Metazoa</taxon>
        <taxon>Ecdysozoa</taxon>
        <taxon>Arthropoda</taxon>
        <taxon>Hexapoda</taxon>
        <taxon>Insecta</taxon>
        <taxon>Pterygota</taxon>
        <taxon>Neoptera</taxon>
        <taxon>Endopterygota</taxon>
        <taxon>Lepidoptera</taxon>
        <taxon>Glossata</taxon>
        <taxon>Ditrysia</taxon>
        <taxon>Papilionoidea</taxon>
        <taxon>Pieridae</taxon>
        <taxon>Dismorphiinae</taxon>
        <taxon>Leptidea</taxon>
    </lineage>
</organism>
<feature type="compositionally biased region" description="Polar residues" evidence="1">
    <location>
        <begin position="426"/>
        <end position="441"/>
    </location>
</feature>
<sequence length="547" mass="62884">QENVVTILESGLLFREDSVEVEQETLGSEAWKMPGSLGGWFTSGERNAAVSSLLKYIALAHHIPSKAQKLYKNHNERIFWIHNTLIQHLIVEFKSNHEPLERMYRLLKNYATKDNGDMKRPGKSIKDNWLYSEIHTGVARTCLELKLALNKSNGLDAFLDLCAVNKQELELEVLNKDIDEIIDFITKSLSTMQCAQMRLKKLQNKFHQEEPKDAKMVEEIEDSSVLKIEQREPETRDEVFYLIRTDDDDAAQPVADVLTGPGQSERETTKIVLNELKRKLVKREDLMRERERQALAKTMPELKNIPEFPRQISLAEYADRKGFLSKIRPVTRKKKRLKNNKQFNKNKRCKFNICKYDDENSIKDEIYEARANRNVKSKLLTVVKTENGFIVNKWVKNPMVKENVNGKDDDLDSSELSRGGSDVESDAQSLNMRNPENSQNAARNYKFNKGDLNLSSSESDFDIQNNELLDDVRRYRAVRKKNFPAKRASIDNVDESLRPIEYRFGTGMAMASVLQLNSNARIDRMAPEEVFIGDGEVSEDSGNDEDA</sequence>
<evidence type="ECO:0000313" key="3">
    <source>
        <dbReference type="Proteomes" id="UP000324832"/>
    </source>
</evidence>
<protein>
    <submittedName>
        <fullName evidence="2">Uncharacterized protein</fullName>
    </submittedName>
</protein>
<keyword evidence="3" id="KW-1185">Reference proteome</keyword>
<evidence type="ECO:0000313" key="2">
    <source>
        <dbReference type="EMBL" id="VVD03916.1"/>
    </source>
</evidence>
<name>A0A5E4R0B3_9NEOP</name>
<evidence type="ECO:0000256" key="1">
    <source>
        <dbReference type="SAM" id="MobiDB-lite"/>
    </source>
</evidence>
<feature type="region of interest" description="Disordered" evidence="1">
    <location>
        <begin position="402"/>
        <end position="441"/>
    </location>
</feature>